<dbReference type="AlphaFoldDB" id="A0A0A2TU78"/>
<keyword evidence="3" id="KW-1185">Reference proteome</keyword>
<evidence type="ECO:0000313" key="2">
    <source>
        <dbReference type="EMBL" id="KGP72800.1"/>
    </source>
</evidence>
<dbReference type="STRING" id="1385514.N782_10370"/>
<feature type="region of interest" description="Disordered" evidence="1">
    <location>
        <begin position="110"/>
        <end position="138"/>
    </location>
</feature>
<accession>A0A0A2TU78</accession>
<organism evidence="2 3">
    <name type="scientific">Pontibacillus yanchengensis Y32</name>
    <dbReference type="NCBI Taxonomy" id="1385514"/>
    <lineage>
        <taxon>Bacteria</taxon>
        <taxon>Bacillati</taxon>
        <taxon>Bacillota</taxon>
        <taxon>Bacilli</taxon>
        <taxon>Bacillales</taxon>
        <taxon>Bacillaceae</taxon>
        <taxon>Pontibacillus</taxon>
    </lineage>
</organism>
<evidence type="ECO:0000256" key="1">
    <source>
        <dbReference type="SAM" id="MobiDB-lite"/>
    </source>
</evidence>
<name>A0A0A2TU78_9BACI</name>
<proteinExistence type="predicted"/>
<dbReference type="EMBL" id="AVBF01000023">
    <property type="protein sequence ID" value="KGP72800.1"/>
    <property type="molecule type" value="Genomic_DNA"/>
</dbReference>
<comment type="caution">
    <text evidence="2">The sequence shown here is derived from an EMBL/GenBank/DDBJ whole genome shotgun (WGS) entry which is preliminary data.</text>
</comment>
<sequence>MEGFFRCFRWNKAGLGTTRVLPASWQATFGKKALRGSCLPLSPAGVSSFPGHLCYCWEERKYGFINEQEYIMHYDIALLGFMTYLFKPGNELLAVWLSTYGDVSVIPHERKDGPGNGETPVEKRMCQDPAGRFLPEEA</sequence>
<reference evidence="2 3" key="1">
    <citation type="journal article" date="2015" name="Stand. Genomic Sci.">
        <title>High quality draft genome sequence of the moderately halophilic bacterium Pontibacillus yanchengensis Y32(T) and comparison among Pontibacillus genomes.</title>
        <authorList>
            <person name="Huang J."/>
            <person name="Qiao Z.X."/>
            <person name="Tang J.W."/>
            <person name="Wang G."/>
        </authorList>
    </citation>
    <scope>NUCLEOTIDE SEQUENCE [LARGE SCALE GENOMIC DNA]</scope>
    <source>
        <strain evidence="2 3">Y32</strain>
    </source>
</reference>
<evidence type="ECO:0000313" key="3">
    <source>
        <dbReference type="Proteomes" id="UP000030147"/>
    </source>
</evidence>
<dbReference type="Proteomes" id="UP000030147">
    <property type="component" value="Unassembled WGS sequence"/>
</dbReference>
<gene>
    <name evidence="2" type="ORF">N782_10370</name>
</gene>
<protein>
    <submittedName>
        <fullName evidence="2">Uncharacterized protein</fullName>
    </submittedName>
</protein>